<evidence type="ECO:0000256" key="3">
    <source>
        <dbReference type="ARBA" id="ARBA00023015"/>
    </source>
</evidence>
<keyword evidence="3" id="KW-0805">Transcription regulation</keyword>
<evidence type="ECO:0000256" key="9">
    <source>
        <dbReference type="SAM" id="Coils"/>
    </source>
</evidence>
<dbReference type="Proteomes" id="UP000836841">
    <property type="component" value="Chromosome 6"/>
</dbReference>
<dbReference type="GO" id="GO:0000978">
    <property type="term" value="F:RNA polymerase II cis-regulatory region sequence-specific DNA binding"/>
    <property type="evidence" value="ECO:0007669"/>
    <property type="project" value="TreeGrafter"/>
</dbReference>
<proteinExistence type="inferred from homology"/>
<dbReference type="Gene3D" id="1.10.10.10">
    <property type="entry name" value="Winged helix-like DNA-binding domain superfamily/Winged helix DNA-binding domain"/>
    <property type="match status" value="1"/>
</dbReference>
<keyword evidence="4" id="KW-0346">Stress response</keyword>
<dbReference type="FunFam" id="1.10.10.10:FF:000057">
    <property type="entry name" value="Heat shock transcription factor 1"/>
    <property type="match status" value="1"/>
</dbReference>
<name>A0AAU9SZ67_THLAR</name>
<keyword evidence="7" id="KW-0539">Nucleus</keyword>
<evidence type="ECO:0000256" key="5">
    <source>
        <dbReference type="ARBA" id="ARBA00023125"/>
    </source>
</evidence>
<dbReference type="PROSITE" id="PS00434">
    <property type="entry name" value="HSF_DOMAIN"/>
    <property type="match status" value="1"/>
</dbReference>
<dbReference type="AlphaFoldDB" id="A0AAU9SZ67"/>
<evidence type="ECO:0000256" key="6">
    <source>
        <dbReference type="ARBA" id="ARBA00023163"/>
    </source>
</evidence>
<evidence type="ECO:0000259" key="11">
    <source>
        <dbReference type="PROSITE" id="PS00434"/>
    </source>
</evidence>
<feature type="compositionally biased region" description="Low complexity" evidence="10">
    <location>
        <begin position="143"/>
        <end position="159"/>
    </location>
</feature>
<dbReference type="GO" id="GO:0006357">
    <property type="term" value="P:regulation of transcription by RNA polymerase II"/>
    <property type="evidence" value="ECO:0007669"/>
    <property type="project" value="TreeGrafter"/>
</dbReference>
<keyword evidence="5" id="KW-0238">DNA-binding</keyword>
<protein>
    <recommendedName>
        <fullName evidence="11">HSF-type DNA-binding domain-containing protein</fullName>
    </recommendedName>
</protein>
<dbReference type="GO" id="GO:0003700">
    <property type="term" value="F:DNA-binding transcription factor activity"/>
    <property type="evidence" value="ECO:0007669"/>
    <property type="project" value="InterPro"/>
</dbReference>
<dbReference type="InterPro" id="IPR036388">
    <property type="entry name" value="WH-like_DNA-bd_sf"/>
</dbReference>
<comment type="subcellular location">
    <subcellularLocation>
        <location evidence="1">Nucleus</location>
    </subcellularLocation>
</comment>
<keyword evidence="2" id="KW-0597">Phosphoprotein</keyword>
<dbReference type="EMBL" id="OU466862">
    <property type="protein sequence ID" value="CAH2074274.1"/>
    <property type="molecule type" value="Genomic_DNA"/>
</dbReference>
<evidence type="ECO:0000256" key="2">
    <source>
        <dbReference type="ARBA" id="ARBA00022553"/>
    </source>
</evidence>
<gene>
    <name evidence="12" type="ORF">TAV2_LOCUS20967</name>
</gene>
<dbReference type="PRINTS" id="PR00056">
    <property type="entry name" value="HSFDOMAIN"/>
</dbReference>
<feature type="region of interest" description="Disordered" evidence="10">
    <location>
        <begin position="138"/>
        <end position="165"/>
    </location>
</feature>
<dbReference type="Pfam" id="PF00447">
    <property type="entry name" value="HSF_DNA-bind"/>
    <property type="match status" value="1"/>
</dbReference>
<evidence type="ECO:0000256" key="1">
    <source>
        <dbReference type="ARBA" id="ARBA00004123"/>
    </source>
</evidence>
<comment type="similarity">
    <text evidence="8">Belongs to the HSF family. Class A subfamily.</text>
</comment>
<evidence type="ECO:0000256" key="8">
    <source>
        <dbReference type="ARBA" id="ARBA00061350"/>
    </source>
</evidence>
<dbReference type="PANTHER" id="PTHR10015:SF337">
    <property type="entry name" value="HEAT STRESS TRANSCRIPTION FACTOR A-3"/>
    <property type="match status" value="1"/>
</dbReference>
<dbReference type="GO" id="GO:0034605">
    <property type="term" value="P:cellular response to heat"/>
    <property type="evidence" value="ECO:0007669"/>
    <property type="project" value="TreeGrafter"/>
</dbReference>
<dbReference type="InterPro" id="IPR036390">
    <property type="entry name" value="WH_DNA-bd_sf"/>
</dbReference>
<evidence type="ECO:0000256" key="7">
    <source>
        <dbReference type="ARBA" id="ARBA00023242"/>
    </source>
</evidence>
<sequence>MSSDKDGVSKPTPISLPISTGSLYVDTDMGFSMSPQPMPLDILQGNPIPPFLSKTFDLVDDPSLDPVISWGLTGASFVVWDPLEFARIILPRNFKHNNFSSFVRQLNTYGFRKIDTDKWEFANEAFLRGKKHLLKSIHRRRSPQSNQVCSSSSSQSQGSPTEVGGEIEKLRKERRALMEEMVELQQQHRGTAREMDTVNQRLKAAEQRQKQMLSFLAKLFQNQGFLQRLKNLKGGGGGGGGALGSEKARRKFIKHQDSPTGGEIVKYEADDWERLLISDEEIENTPLSSQGGTDPKGKNLMNPSEEEMMNPDDLMSFPSHAEVDGIIKQEETWSMGIDTTMPSFSNNDVWGNTMDYNVSEFGSVAETTTTTDGLPDVCWEQFAADFNWPSGDDL</sequence>
<evidence type="ECO:0000256" key="10">
    <source>
        <dbReference type="SAM" id="MobiDB-lite"/>
    </source>
</evidence>
<dbReference type="GO" id="GO:0005634">
    <property type="term" value="C:nucleus"/>
    <property type="evidence" value="ECO:0007669"/>
    <property type="project" value="UniProtKB-SubCell"/>
</dbReference>
<keyword evidence="13" id="KW-1185">Reference proteome</keyword>
<dbReference type="PANTHER" id="PTHR10015">
    <property type="entry name" value="HEAT SHOCK TRANSCRIPTION FACTOR"/>
    <property type="match status" value="1"/>
</dbReference>
<feature type="coiled-coil region" evidence="9">
    <location>
        <begin position="167"/>
        <end position="208"/>
    </location>
</feature>
<evidence type="ECO:0000256" key="4">
    <source>
        <dbReference type="ARBA" id="ARBA00023016"/>
    </source>
</evidence>
<organism evidence="12 13">
    <name type="scientific">Thlaspi arvense</name>
    <name type="common">Field penny-cress</name>
    <dbReference type="NCBI Taxonomy" id="13288"/>
    <lineage>
        <taxon>Eukaryota</taxon>
        <taxon>Viridiplantae</taxon>
        <taxon>Streptophyta</taxon>
        <taxon>Embryophyta</taxon>
        <taxon>Tracheophyta</taxon>
        <taxon>Spermatophyta</taxon>
        <taxon>Magnoliopsida</taxon>
        <taxon>eudicotyledons</taxon>
        <taxon>Gunneridae</taxon>
        <taxon>Pentapetalae</taxon>
        <taxon>rosids</taxon>
        <taxon>malvids</taxon>
        <taxon>Brassicales</taxon>
        <taxon>Brassicaceae</taxon>
        <taxon>Thlaspideae</taxon>
        <taxon>Thlaspi</taxon>
    </lineage>
</organism>
<reference evidence="12 13" key="1">
    <citation type="submission" date="2022-03" db="EMBL/GenBank/DDBJ databases">
        <authorList>
            <person name="Nunn A."/>
            <person name="Chopra R."/>
            <person name="Nunn A."/>
            <person name="Contreras Garrido A."/>
        </authorList>
    </citation>
    <scope>NUCLEOTIDE SEQUENCE [LARGE SCALE GENOMIC DNA]</scope>
</reference>
<dbReference type="SUPFAM" id="SSF46785">
    <property type="entry name" value="Winged helix' DNA-binding domain"/>
    <property type="match status" value="1"/>
</dbReference>
<evidence type="ECO:0000313" key="13">
    <source>
        <dbReference type="Proteomes" id="UP000836841"/>
    </source>
</evidence>
<accession>A0AAU9SZ67</accession>
<keyword evidence="9" id="KW-0175">Coiled coil</keyword>
<feature type="region of interest" description="Disordered" evidence="10">
    <location>
        <begin position="282"/>
        <end position="311"/>
    </location>
</feature>
<feature type="domain" description="HSF-type DNA-binding" evidence="11">
    <location>
        <begin position="90"/>
        <end position="114"/>
    </location>
</feature>
<keyword evidence="6" id="KW-0804">Transcription</keyword>
<evidence type="ECO:0000313" key="12">
    <source>
        <dbReference type="EMBL" id="CAH2074274.1"/>
    </source>
</evidence>
<dbReference type="InterPro" id="IPR000232">
    <property type="entry name" value="HSF_DNA-bd"/>
</dbReference>
<dbReference type="SMART" id="SM00415">
    <property type="entry name" value="HSF"/>
    <property type="match status" value="1"/>
</dbReference>